<organism evidence="2 3">
    <name type="scientific">Protopolystoma xenopodis</name>
    <dbReference type="NCBI Taxonomy" id="117903"/>
    <lineage>
        <taxon>Eukaryota</taxon>
        <taxon>Metazoa</taxon>
        <taxon>Spiralia</taxon>
        <taxon>Lophotrochozoa</taxon>
        <taxon>Platyhelminthes</taxon>
        <taxon>Monogenea</taxon>
        <taxon>Polyopisthocotylea</taxon>
        <taxon>Polystomatidea</taxon>
        <taxon>Polystomatidae</taxon>
        <taxon>Protopolystoma</taxon>
    </lineage>
</organism>
<gene>
    <name evidence="2" type="ORF">PXEA_LOCUS36915</name>
</gene>
<evidence type="ECO:0000256" key="1">
    <source>
        <dbReference type="SAM" id="MobiDB-lite"/>
    </source>
</evidence>
<proteinExistence type="predicted"/>
<dbReference type="Proteomes" id="UP000784294">
    <property type="component" value="Unassembled WGS sequence"/>
</dbReference>
<dbReference type="AlphaFoldDB" id="A0A3S5BD61"/>
<evidence type="ECO:0000313" key="2">
    <source>
        <dbReference type="EMBL" id="VEL43475.1"/>
    </source>
</evidence>
<accession>A0A3S5BD61</accession>
<reference evidence="2" key="1">
    <citation type="submission" date="2018-11" db="EMBL/GenBank/DDBJ databases">
        <authorList>
            <consortium name="Pathogen Informatics"/>
        </authorList>
    </citation>
    <scope>NUCLEOTIDE SEQUENCE</scope>
</reference>
<keyword evidence="3" id="KW-1185">Reference proteome</keyword>
<dbReference type="EMBL" id="CAAALY010281791">
    <property type="protein sequence ID" value="VEL43475.1"/>
    <property type="molecule type" value="Genomic_DNA"/>
</dbReference>
<feature type="compositionally biased region" description="Basic and acidic residues" evidence="1">
    <location>
        <begin position="24"/>
        <end position="36"/>
    </location>
</feature>
<sequence length="60" mass="6875">MFNFPSIGRSFRATQLTEMRRKDGLICEKHQKREDQGGCGHRPSKKPDEREIAATISRTA</sequence>
<protein>
    <submittedName>
        <fullName evidence="2">Uncharacterized protein</fullName>
    </submittedName>
</protein>
<feature type="region of interest" description="Disordered" evidence="1">
    <location>
        <begin position="24"/>
        <end position="60"/>
    </location>
</feature>
<comment type="caution">
    <text evidence="2">The sequence shown here is derived from an EMBL/GenBank/DDBJ whole genome shotgun (WGS) entry which is preliminary data.</text>
</comment>
<evidence type="ECO:0000313" key="3">
    <source>
        <dbReference type="Proteomes" id="UP000784294"/>
    </source>
</evidence>
<name>A0A3S5BD61_9PLAT</name>